<dbReference type="AlphaFoldDB" id="A0AAV4P051"/>
<accession>A0AAV4P051</accession>
<keyword evidence="2" id="KW-1185">Reference proteome</keyword>
<reference evidence="1 2" key="1">
    <citation type="submission" date="2021-06" db="EMBL/GenBank/DDBJ databases">
        <title>Caerostris darwini draft genome.</title>
        <authorList>
            <person name="Kono N."/>
            <person name="Arakawa K."/>
        </authorList>
    </citation>
    <scope>NUCLEOTIDE SEQUENCE [LARGE SCALE GENOMIC DNA]</scope>
</reference>
<protein>
    <submittedName>
        <fullName evidence="1">Uncharacterized protein</fullName>
    </submittedName>
</protein>
<proteinExistence type="predicted"/>
<gene>
    <name evidence="1" type="ORF">CDAR_288481</name>
</gene>
<dbReference type="Proteomes" id="UP001054837">
    <property type="component" value="Unassembled WGS sequence"/>
</dbReference>
<organism evidence="1 2">
    <name type="scientific">Caerostris darwini</name>
    <dbReference type="NCBI Taxonomy" id="1538125"/>
    <lineage>
        <taxon>Eukaryota</taxon>
        <taxon>Metazoa</taxon>
        <taxon>Ecdysozoa</taxon>
        <taxon>Arthropoda</taxon>
        <taxon>Chelicerata</taxon>
        <taxon>Arachnida</taxon>
        <taxon>Araneae</taxon>
        <taxon>Araneomorphae</taxon>
        <taxon>Entelegynae</taxon>
        <taxon>Araneoidea</taxon>
        <taxon>Araneidae</taxon>
        <taxon>Caerostris</taxon>
    </lineage>
</organism>
<dbReference type="EMBL" id="BPLQ01002204">
    <property type="protein sequence ID" value="GIX89925.1"/>
    <property type="molecule type" value="Genomic_DNA"/>
</dbReference>
<evidence type="ECO:0000313" key="1">
    <source>
        <dbReference type="EMBL" id="GIX89925.1"/>
    </source>
</evidence>
<name>A0AAV4P051_9ARAC</name>
<sequence length="87" mass="9732">MNSSFHRIFKRSLYKSLFGTGPKTGLQSSHISKELPETLVTENYLDLLLNQQDHGIILSPGHLRTASLENIKDASTSKDLPASEFIF</sequence>
<comment type="caution">
    <text evidence="1">The sequence shown here is derived from an EMBL/GenBank/DDBJ whole genome shotgun (WGS) entry which is preliminary data.</text>
</comment>
<evidence type="ECO:0000313" key="2">
    <source>
        <dbReference type="Proteomes" id="UP001054837"/>
    </source>
</evidence>